<reference evidence="4" key="1">
    <citation type="submission" date="2017-02" db="UniProtKB">
        <authorList>
            <consortium name="WormBaseParasite"/>
        </authorList>
    </citation>
    <scope>IDENTIFICATION</scope>
</reference>
<reference evidence="1 3" key="2">
    <citation type="submission" date="2018-11" db="EMBL/GenBank/DDBJ databases">
        <authorList>
            <consortium name="Pathogen Informatics"/>
        </authorList>
    </citation>
    <scope>NUCLEOTIDE SEQUENCE [LARGE SCALE GENOMIC DNA]</scope>
</reference>
<evidence type="ECO:0000313" key="4">
    <source>
        <dbReference type="WBParaSite" id="DME_0000333401-mRNA-1"/>
    </source>
</evidence>
<gene>
    <name evidence="1" type="ORF">DME_LOCUS7493</name>
</gene>
<dbReference type="Proteomes" id="UP000274756">
    <property type="component" value="Unassembled WGS sequence"/>
</dbReference>
<dbReference type="AlphaFoldDB" id="A0A0N4U8G4"/>
<dbReference type="OrthoDB" id="5867484at2759"/>
<sequence length="144" mass="16422">MSAILDMVPASSGTYDSLVVYAISIQFERKATPRLINKICSQARCVSTLLADDRDKDKFYAELQPKYDMVIIGEEGRKDWNGRIGYNAAAMTTGKYGIGDRCANRGCAPRLLRFAEEHKFFVTNTYFRYRKKYLISRSPTLQPD</sequence>
<dbReference type="Proteomes" id="UP000038040">
    <property type="component" value="Unplaced"/>
</dbReference>
<name>A0A0N4U8G4_DRAME</name>
<evidence type="ECO:0000313" key="3">
    <source>
        <dbReference type="Proteomes" id="UP000274756"/>
    </source>
</evidence>
<organism evidence="2 4">
    <name type="scientific">Dracunculus medinensis</name>
    <name type="common">Guinea worm</name>
    <dbReference type="NCBI Taxonomy" id="318479"/>
    <lineage>
        <taxon>Eukaryota</taxon>
        <taxon>Metazoa</taxon>
        <taxon>Ecdysozoa</taxon>
        <taxon>Nematoda</taxon>
        <taxon>Chromadorea</taxon>
        <taxon>Rhabditida</taxon>
        <taxon>Spirurina</taxon>
        <taxon>Dracunculoidea</taxon>
        <taxon>Dracunculidae</taxon>
        <taxon>Dracunculus</taxon>
    </lineage>
</organism>
<accession>A0A0N4U8G4</accession>
<protein>
    <submittedName>
        <fullName evidence="4">Glycosyltransferase family 1 protein</fullName>
    </submittedName>
</protein>
<dbReference type="WBParaSite" id="DME_0000333401-mRNA-1">
    <property type="protein sequence ID" value="DME_0000333401-mRNA-1"/>
    <property type="gene ID" value="DME_0000333401"/>
</dbReference>
<dbReference type="EMBL" id="UYYG01001160">
    <property type="protein sequence ID" value="VDN57520.1"/>
    <property type="molecule type" value="Genomic_DNA"/>
</dbReference>
<evidence type="ECO:0000313" key="2">
    <source>
        <dbReference type="Proteomes" id="UP000038040"/>
    </source>
</evidence>
<evidence type="ECO:0000313" key="1">
    <source>
        <dbReference type="EMBL" id="VDN57520.1"/>
    </source>
</evidence>
<proteinExistence type="predicted"/>
<keyword evidence="3" id="KW-1185">Reference proteome</keyword>